<dbReference type="EMBL" id="AQGV01000012">
    <property type="protein sequence ID" value="MBE0368922.1"/>
    <property type="molecule type" value="Genomic_DNA"/>
</dbReference>
<dbReference type="Proteomes" id="UP000615755">
    <property type="component" value="Unassembled WGS sequence"/>
</dbReference>
<evidence type="ECO:0000313" key="2">
    <source>
        <dbReference type="Proteomes" id="UP000615755"/>
    </source>
</evidence>
<accession>A0ABR9ED62</accession>
<gene>
    <name evidence="1" type="ORF">PAUR_a2654</name>
</gene>
<reference evidence="1 2" key="1">
    <citation type="submission" date="2015-03" db="EMBL/GenBank/DDBJ databases">
        <title>Genome sequence of Pseudoalteromonas aurantia.</title>
        <authorList>
            <person name="Xie B.-B."/>
            <person name="Rong J.-C."/>
            <person name="Qin Q.-L."/>
            <person name="Zhang Y.-Z."/>
        </authorList>
    </citation>
    <scope>NUCLEOTIDE SEQUENCE [LARGE SCALE GENOMIC DNA]</scope>
    <source>
        <strain evidence="1 2">208</strain>
    </source>
</reference>
<sequence>MHKYSKVIENNGISFSSEMKEETCWIAKVIKMIAEKLPCEYMSKLK</sequence>
<organism evidence="1 2">
    <name type="scientific">Pseudoalteromonas aurantia 208</name>
    <dbReference type="NCBI Taxonomy" id="1314867"/>
    <lineage>
        <taxon>Bacteria</taxon>
        <taxon>Pseudomonadati</taxon>
        <taxon>Pseudomonadota</taxon>
        <taxon>Gammaproteobacteria</taxon>
        <taxon>Alteromonadales</taxon>
        <taxon>Pseudoalteromonadaceae</taxon>
        <taxon>Pseudoalteromonas</taxon>
    </lineage>
</organism>
<proteinExistence type="predicted"/>
<name>A0ABR9ED62_9GAMM</name>
<comment type="caution">
    <text evidence="1">The sequence shown here is derived from an EMBL/GenBank/DDBJ whole genome shotgun (WGS) entry which is preliminary data.</text>
</comment>
<protein>
    <submittedName>
        <fullName evidence="1">Uncharacterized protein</fullName>
    </submittedName>
</protein>
<evidence type="ECO:0000313" key="1">
    <source>
        <dbReference type="EMBL" id="MBE0368922.1"/>
    </source>
</evidence>
<keyword evidence="2" id="KW-1185">Reference proteome</keyword>